<keyword evidence="5" id="KW-0496">Mitochondrion</keyword>
<evidence type="ECO:0000313" key="9">
    <source>
        <dbReference type="RefSeq" id="XP_029657062.1"/>
    </source>
</evidence>
<evidence type="ECO:0000256" key="2">
    <source>
        <dbReference type="ARBA" id="ARBA00009360"/>
    </source>
</evidence>
<evidence type="ECO:0000256" key="7">
    <source>
        <dbReference type="ARBA" id="ARBA00035192"/>
    </source>
</evidence>
<dbReference type="InterPro" id="IPR039145">
    <property type="entry name" value="Ribosomal_mL40_metazoa/plant"/>
</dbReference>
<organism evidence="8 9">
    <name type="scientific">Octopus sinensis</name>
    <name type="common">East Asian common octopus</name>
    <dbReference type="NCBI Taxonomy" id="2607531"/>
    <lineage>
        <taxon>Eukaryota</taxon>
        <taxon>Metazoa</taxon>
        <taxon>Spiralia</taxon>
        <taxon>Lophotrochozoa</taxon>
        <taxon>Mollusca</taxon>
        <taxon>Cephalopoda</taxon>
        <taxon>Coleoidea</taxon>
        <taxon>Octopodiformes</taxon>
        <taxon>Octopoda</taxon>
        <taxon>Incirrata</taxon>
        <taxon>Octopodidae</taxon>
        <taxon>Octopus</taxon>
    </lineage>
</organism>
<comment type="similarity">
    <text evidence="2">Belongs to the mitochondrion-specific ribosomal protein mL40 family.</text>
</comment>
<keyword evidence="6" id="KW-0687">Ribonucleoprotein</keyword>
<dbReference type="RefSeq" id="XP_029657062.1">
    <property type="nucleotide sequence ID" value="XM_029801202.1"/>
</dbReference>
<evidence type="ECO:0000256" key="1">
    <source>
        <dbReference type="ARBA" id="ARBA00004173"/>
    </source>
</evidence>
<dbReference type="Proteomes" id="UP000515154">
    <property type="component" value="Unplaced"/>
</dbReference>
<comment type="subcellular location">
    <subcellularLocation>
        <location evidence="1">Mitochondrion</location>
    </subcellularLocation>
</comment>
<keyword evidence="8" id="KW-1185">Reference proteome</keyword>
<dbReference type="KEGG" id="osn:115231117"/>
<proteinExistence type="inferred from homology"/>
<dbReference type="PANTHER" id="PTHR13359">
    <property type="entry name" value="39S RIBOSOMAL PROTEIN L40, MITOCHONDRIAL"/>
    <property type="match status" value="1"/>
</dbReference>
<dbReference type="Gene3D" id="6.10.250.3440">
    <property type="match status" value="1"/>
</dbReference>
<evidence type="ECO:0000256" key="4">
    <source>
        <dbReference type="ARBA" id="ARBA00022980"/>
    </source>
</evidence>
<evidence type="ECO:0000256" key="5">
    <source>
        <dbReference type="ARBA" id="ARBA00023128"/>
    </source>
</evidence>
<sequence length="188" mass="21950">MLLDETSGGVSTQLDAAYLDISNSKYPSSEPIKKKKRLDPEIQRERDIRTRKKLDREIRRLSRVTNQLKPIIEEQPDLKLISEIPLRKRLTDCSPDPDELQFETIVYSKLRRRDKKEQRDAFQRAVKCEKEALIELSKTCEWLYKNALKIDKSLIPLSVDGPSITPQIRDYSPLDGEYIETTNLFIDD</sequence>
<evidence type="ECO:0000256" key="6">
    <source>
        <dbReference type="ARBA" id="ARBA00023274"/>
    </source>
</evidence>
<gene>
    <name evidence="9" type="primary">LOC115231117</name>
</gene>
<evidence type="ECO:0000256" key="3">
    <source>
        <dbReference type="ARBA" id="ARBA00022946"/>
    </source>
</evidence>
<dbReference type="PANTHER" id="PTHR13359:SF2">
    <property type="entry name" value="LARGE RIBOSOMAL SUBUNIT PROTEIN ML40"/>
    <property type="match status" value="1"/>
</dbReference>
<dbReference type="InterPro" id="IPR019192">
    <property type="entry name" value="Ribosomal_mL40"/>
</dbReference>
<keyword evidence="3" id="KW-0809">Transit peptide</keyword>
<dbReference type="GO" id="GO:0005762">
    <property type="term" value="C:mitochondrial large ribosomal subunit"/>
    <property type="evidence" value="ECO:0007669"/>
    <property type="project" value="InterPro"/>
</dbReference>
<accession>A0A6P7U6F2</accession>
<dbReference type="AlphaFoldDB" id="A0A6P7U6F2"/>
<evidence type="ECO:0000313" key="8">
    <source>
        <dbReference type="Proteomes" id="UP000515154"/>
    </source>
</evidence>
<keyword evidence="4" id="KW-0689">Ribosomal protein</keyword>
<dbReference type="Pfam" id="PF09812">
    <property type="entry name" value="MRP-L28"/>
    <property type="match status" value="1"/>
</dbReference>
<protein>
    <recommendedName>
        <fullName evidence="7">Large ribosomal subunit protein mL40</fullName>
    </recommendedName>
</protein>
<reference evidence="9" key="1">
    <citation type="submission" date="2025-08" db="UniProtKB">
        <authorList>
            <consortium name="RefSeq"/>
        </authorList>
    </citation>
    <scope>IDENTIFICATION</scope>
</reference>
<name>A0A6P7U6F2_9MOLL</name>